<organism evidence="1 2">
    <name type="scientific">Sesamum alatum</name>
    <dbReference type="NCBI Taxonomy" id="300844"/>
    <lineage>
        <taxon>Eukaryota</taxon>
        <taxon>Viridiplantae</taxon>
        <taxon>Streptophyta</taxon>
        <taxon>Embryophyta</taxon>
        <taxon>Tracheophyta</taxon>
        <taxon>Spermatophyta</taxon>
        <taxon>Magnoliopsida</taxon>
        <taxon>eudicotyledons</taxon>
        <taxon>Gunneridae</taxon>
        <taxon>Pentapetalae</taxon>
        <taxon>asterids</taxon>
        <taxon>lamiids</taxon>
        <taxon>Lamiales</taxon>
        <taxon>Pedaliaceae</taxon>
        <taxon>Sesamum</taxon>
    </lineage>
</organism>
<comment type="caution">
    <text evidence="1">The sequence shown here is derived from an EMBL/GenBank/DDBJ whole genome shotgun (WGS) entry which is preliminary data.</text>
</comment>
<reference evidence="1" key="2">
    <citation type="journal article" date="2024" name="Plant">
        <title>Genomic evolution and insights into agronomic trait innovations of Sesamum species.</title>
        <authorList>
            <person name="Miao H."/>
            <person name="Wang L."/>
            <person name="Qu L."/>
            <person name="Liu H."/>
            <person name="Sun Y."/>
            <person name="Le M."/>
            <person name="Wang Q."/>
            <person name="Wei S."/>
            <person name="Zheng Y."/>
            <person name="Lin W."/>
            <person name="Duan Y."/>
            <person name="Cao H."/>
            <person name="Xiong S."/>
            <person name="Wang X."/>
            <person name="Wei L."/>
            <person name="Li C."/>
            <person name="Ma Q."/>
            <person name="Ju M."/>
            <person name="Zhao R."/>
            <person name="Li G."/>
            <person name="Mu C."/>
            <person name="Tian Q."/>
            <person name="Mei H."/>
            <person name="Zhang T."/>
            <person name="Gao T."/>
            <person name="Zhang H."/>
        </authorList>
    </citation>
    <scope>NUCLEOTIDE SEQUENCE</scope>
    <source>
        <strain evidence="1">3651</strain>
    </source>
</reference>
<dbReference type="Proteomes" id="UP001293254">
    <property type="component" value="Unassembled WGS sequence"/>
</dbReference>
<gene>
    <name evidence="1" type="ORF">Salat_1077700</name>
</gene>
<dbReference type="AlphaFoldDB" id="A0AAE1YMI9"/>
<reference evidence="1" key="1">
    <citation type="submission" date="2020-06" db="EMBL/GenBank/DDBJ databases">
        <authorList>
            <person name="Li T."/>
            <person name="Hu X."/>
            <person name="Zhang T."/>
            <person name="Song X."/>
            <person name="Zhang H."/>
            <person name="Dai N."/>
            <person name="Sheng W."/>
            <person name="Hou X."/>
            <person name="Wei L."/>
        </authorList>
    </citation>
    <scope>NUCLEOTIDE SEQUENCE</scope>
    <source>
        <strain evidence="1">3651</strain>
        <tissue evidence="1">Leaf</tissue>
    </source>
</reference>
<dbReference type="EMBL" id="JACGWO010000003">
    <property type="protein sequence ID" value="KAK4433155.1"/>
    <property type="molecule type" value="Genomic_DNA"/>
</dbReference>
<evidence type="ECO:0000313" key="2">
    <source>
        <dbReference type="Proteomes" id="UP001293254"/>
    </source>
</evidence>
<accession>A0AAE1YMI9</accession>
<keyword evidence="2" id="KW-1185">Reference proteome</keyword>
<sequence>MILIFSRPKKDLLKLLTSTFLLRRPLHRPTNAPYLTGNYADGIPKDEAAAEMVLGNRLLVGGNLNNVVSLSIVNLVCTKRCYRVVFMKELNEGVYKAANAITSSRCLSSLVSDHRRTSAMSGNSMRLSPEC</sequence>
<name>A0AAE1YMI9_9LAMI</name>
<proteinExistence type="predicted"/>
<evidence type="ECO:0000313" key="1">
    <source>
        <dbReference type="EMBL" id="KAK4433155.1"/>
    </source>
</evidence>
<protein>
    <submittedName>
        <fullName evidence="1">Uncharacterized protein</fullName>
    </submittedName>
</protein>